<dbReference type="AlphaFoldDB" id="A0A067BCP4"/>
<evidence type="ECO:0000313" key="1">
    <source>
        <dbReference type="EMBL" id="KDO16119.1"/>
    </source>
</evidence>
<feature type="non-terminal residue" evidence="1">
    <location>
        <position position="1"/>
    </location>
</feature>
<dbReference type="KEGG" id="spar:SPRG_18343"/>
<dbReference type="VEuPathDB" id="FungiDB:SPRG_18343"/>
<evidence type="ECO:0000313" key="2">
    <source>
        <dbReference type="Proteomes" id="UP000030745"/>
    </source>
</evidence>
<organism evidence="1 2">
    <name type="scientific">Saprolegnia parasitica (strain CBS 223.65)</name>
    <dbReference type="NCBI Taxonomy" id="695850"/>
    <lineage>
        <taxon>Eukaryota</taxon>
        <taxon>Sar</taxon>
        <taxon>Stramenopiles</taxon>
        <taxon>Oomycota</taxon>
        <taxon>Saprolegniomycetes</taxon>
        <taxon>Saprolegniales</taxon>
        <taxon>Saprolegniaceae</taxon>
        <taxon>Saprolegnia</taxon>
    </lineage>
</organism>
<name>A0A067BCP4_SAPPC</name>
<sequence>SGFGLVRTSWSFVLLPDGASTNALESMPQPRVHFVARLLKGVSPAPISVVVVATSLRAPPSIPKPTIASVSRVHTKDAAFFADFS</sequence>
<protein>
    <submittedName>
        <fullName evidence="1">Uncharacterized protein</fullName>
    </submittedName>
</protein>
<dbReference type="Proteomes" id="UP000030745">
    <property type="component" value="Unassembled WGS sequence"/>
</dbReference>
<keyword evidence="2" id="KW-1185">Reference proteome</keyword>
<reference evidence="1 2" key="1">
    <citation type="journal article" date="2013" name="PLoS Genet.">
        <title>Distinctive expansion of potential virulence genes in the genome of the oomycete fish pathogen Saprolegnia parasitica.</title>
        <authorList>
            <person name="Jiang R.H."/>
            <person name="de Bruijn I."/>
            <person name="Haas B.J."/>
            <person name="Belmonte R."/>
            <person name="Lobach L."/>
            <person name="Christie J."/>
            <person name="van den Ackerveken G."/>
            <person name="Bottin A."/>
            <person name="Bulone V."/>
            <person name="Diaz-Moreno S.M."/>
            <person name="Dumas B."/>
            <person name="Fan L."/>
            <person name="Gaulin E."/>
            <person name="Govers F."/>
            <person name="Grenville-Briggs L.J."/>
            <person name="Horner N.R."/>
            <person name="Levin J.Z."/>
            <person name="Mammella M."/>
            <person name="Meijer H.J."/>
            <person name="Morris P."/>
            <person name="Nusbaum C."/>
            <person name="Oome S."/>
            <person name="Phillips A.J."/>
            <person name="van Rooyen D."/>
            <person name="Rzeszutek E."/>
            <person name="Saraiva M."/>
            <person name="Secombes C.J."/>
            <person name="Seidl M.F."/>
            <person name="Snel B."/>
            <person name="Stassen J.H."/>
            <person name="Sykes S."/>
            <person name="Tripathy S."/>
            <person name="van den Berg H."/>
            <person name="Vega-Arreguin J.C."/>
            <person name="Wawra S."/>
            <person name="Young S.K."/>
            <person name="Zeng Q."/>
            <person name="Dieguez-Uribeondo J."/>
            <person name="Russ C."/>
            <person name="Tyler B.M."/>
            <person name="van West P."/>
        </authorList>
    </citation>
    <scope>NUCLEOTIDE SEQUENCE [LARGE SCALE GENOMIC DNA]</scope>
    <source>
        <strain evidence="1 2">CBS 223.65</strain>
    </source>
</reference>
<gene>
    <name evidence="1" type="ORF">SPRG_18343</name>
</gene>
<dbReference type="GeneID" id="24139868"/>
<dbReference type="RefSeq" id="XP_012213172.1">
    <property type="nucleotide sequence ID" value="XM_012357782.1"/>
</dbReference>
<dbReference type="EMBL" id="KK584324">
    <property type="protein sequence ID" value="KDO16119.1"/>
    <property type="molecule type" value="Genomic_DNA"/>
</dbReference>
<accession>A0A067BCP4</accession>
<proteinExistence type="predicted"/>